<sequence>MRILKPALLLCALPLLGACSYLTPYKLDVPQGTPITADQVAKLKVGMTRAQVRFVLGSPLLADTFHRNRWDYIYYDSRAGEVKDIKRYHVLFEEDRLISMGGDTLPERAQVSRPDPRAGKESP</sequence>
<comment type="function">
    <text evidence="4">Part of the outer membrane protein assembly complex, which is involved in assembly and insertion of beta-barrel proteins into the outer membrane.</text>
</comment>
<feature type="compositionally biased region" description="Basic and acidic residues" evidence="5">
    <location>
        <begin position="114"/>
        <end position="123"/>
    </location>
</feature>
<evidence type="ECO:0000256" key="3">
    <source>
        <dbReference type="ARBA" id="ARBA00023237"/>
    </source>
</evidence>
<evidence type="ECO:0000313" key="9">
    <source>
        <dbReference type="Proteomes" id="UP001595791"/>
    </source>
</evidence>
<feature type="domain" description="Outer membrane protein assembly factor BamE" evidence="7">
    <location>
        <begin position="32"/>
        <end position="98"/>
    </location>
</feature>
<dbReference type="InterPro" id="IPR026592">
    <property type="entry name" value="BamE"/>
</dbReference>
<gene>
    <name evidence="4" type="primary">bamE</name>
    <name evidence="8" type="ORF">ACFOW7_17950</name>
</gene>
<comment type="caution">
    <text evidence="8">The sequence shown here is derived from an EMBL/GenBank/DDBJ whole genome shotgun (WGS) entry which is preliminary data.</text>
</comment>
<dbReference type="PANTHER" id="PTHR37482">
    <property type="entry name" value="OUTER MEMBRANE PROTEIN ASSEMBLY FACTOR BAME"/>
    <property type="match status" value="1"/>
</dbReference>
<dbReference type="InterPro" id="IPR007450">
    <property type="entry name" value="BamE_dom"/>
</dbReference>
<evidence type="ECO:0000256" key="2">
    <source>
        <dbReference type="ARBA" id="ARBA00023136"/>
    </source>
</evidence>
<comment type="subcellular location">
    <subcellularLocation>
        <location evidence="4">Cell outer membrane</location>
        <topology evidence="4">Lipid-anchor</topology>
    </subcellularLocation>
</comment>
<dbReference type="Gene3D" id="3.30.1450.10">
    <property type="match status" value="1"/>
</dbReference>
<feature type="region of interest" description="Disordered" evidence="5">
    <location>
        <begin position="103"/>
        <end position="123"/>
    </location>
</feature>
<evidence type="ECO:0000256" key="5">
    <source>
        <dbReference type="SAM" id="MobiDB-lite"/>
    </source>
</evidence>
<evidence type="ECO:0000259" key="7">
    <source>
        <dbReference type="Pfam" id="PF04355"/>
    </source>
</evidence>
<keyword evidence="1 4" id="KW-0732">Signal</keyword>
<evidence type="ECO:0000313" key="8">
    <source>
        <dbReference type="EMBL" id="MFC4161224.1"/>
    </source>
</evidence>
<dbReference type="RefSeq" id="WP_378166920.1">
    <property type="nucleotide sequence ID" value="NZ_JBHSBU010000001.1"/>
</dbReference>
<comment type="similarity">
    <text evidence="4">Belongs to the BamE family.</text>
</comment>
<keyword evidence="2 4" id="KW-0472">Membrane</keyword>
<keyword evidence="3 4" id="KW-0998">Cell outer membrane</keyword>
<feature type="chain" id="PRO_5046516804" description="Outer membrane protein assembly factor BamE" evidence="6">
    <location>
        <begin position="18"/>
        <end position="123"/>
    </location>
</feature>
<dbReference type="PROSITE" id="PS51257">
    <property type="entry name" value="PROKAR_LIPOPROTEIN"/>
    <property type="match status" value="1"/>
</dbReference>
<evidence type="ECO:0000256" key="1">
    <source>
        <dbReference type="ARBA" id="ARBA00022729"/>
    </source>
</evidence>
<organism evidence="8 9">
    <name type="scientific">Chitinimonas lacunae</name>
    <dbReference type="NCBI Taxonomy" id="1963018"/>
    <lineage>
        <taxon>Bacteria</taxon>
        <taxon>Pseudomonadati</taxon>
        <taxon>Pseudomonadota</taxon>
        <taxon>Betaproteobacteria</taxon>
        <taxon>Neisseriales</taxon>
        <taxon>Chitinibacteraceae</taxon>
        <taxon>Chitinimonas</taxon>
    </lineage>
</organism>
<accession>A0ABV8MT41</accession>
<dbReference type="HAMAP" id="MF_00925">
    <property type="entry name" value="OM_assembly_BamE"/>
    <property type="match status" value="1"/>
</dbReference>
<feature type="signal peptide" evidence="6">
    <location>
        <begin position="1"/>
        <end position="17"/>
    </location>
</feature>
<reference evidence="9" key="1">
    <citation type="journal article" date="2019" name="Int. J. Syst. Evol. Microbiol.">
        <title>The Global Catalogue of Microorganisms (GCM) 10K type strain sequencing project: providing services to taxonomists for standard genome sequencing and annotation.</title>
        <authorList>
            <consortium name="The Broad Institute Genomics Platform"/>
            <consortium name="The Broad Institute Genome Sequencing Center for Infectious Disease"/>
            <person name="Wu L."/>
            <person name="Ma J."/>
        </authorList>
    </citation>
    <scope>NUCLEOTIDE SEQUENCE [LARGE SCALE GENOMIC DNA]</scope>
    <source>
        <strain evidence="9">LMG 29894</strain>
    </source>
</reference>
<proteinExistence type="inferred from homology"/>
<evidence type="ECO:0000256" key="6">
    <source>
        <dbReference type="SAM" id="SignalP"/>
    </source>
</evidence>
<dbReference type="InterPro" id="IPR037873">
    <property type="entry name" value="BamE-like"/>
</dbReference>
<dbReference type="Proteomes" id="UP001595791">
    <property type="component" value="Unassembled WGS sequence"/>
</dbReference>
<protein>
    <recommendedName>
        <fullName evidence="4">Outer membrane protein assembly factor BamE</fullName>
    </recommendedName>
</protein>
<dbReference type="PANTHER" id="PTHR37482:SF1">
    <property type="entry name" value="OUTER MEMBRANE PROTEIN ASSEMBLY FACTOR BAME"/>
    <property type="match status" value="1"/>
</dbReference>
<dbReference type="EMBL" id="JBHSBU010000001">
    <property type="protein sequence ID" value="MFC4161224.1"/>
    <property type="molecule type" value="Genomic_DNA"/>
</dbReference>
<evidence type="ECO:0000256" key="4">
    <source>
        <dbReference type="HAMAP-Rule" id="MF_00925"/>
    </source>
</evidence>
<keyword evidence="4" id="KW-0449">Lipoprotein</keyword>
<keyword evidence="4" id="KW-0564">Palmitate</keyword>
<comment type="subunit">
    <text evidence="4">Part of the Bam complex.</text>
</comment>
<dbReference type="Pfam" id="PF04355">
    <property type="entry name" value="BamE"/>
    <property type="match status" value="1"/>
</dbReference>
<keyword evidence="9" id="KW-1185">Reference proteome</keyword>
<name>A0ABV8MT41_9NEIS</name>